<organism evidence="1 2">
    <name type="scientific">Ottowia oryzae</name>
    <dbReference type="NCBI Taxonomy" id="2109914"/>
    <lineage>
        <taxon>Bacteria</taxon>
        <taxon>Pseudomonadati</taxon>
        <taxon>Pseudomonadota</taxon>
        <taxon>Betaproteobacteria</taxon>
        <taxon>Burkholderiales</taxon>
        <taxon>Comamonadaceae</taxon>
        <taxon>Ottowia</taxon>
    </lineage>
</organism>
<name>A0A2S0MCQ7_9BURK</name>
<dbReference type="AlphaFoldDB" id="A0A2S0MCQ7"/>
<proteinExistence type="predicted"/>
<dbReference type="KEGG" id="otk:C6570_04965"/>
<evidence type="ECO:0000313" key="2">
    <source>
        <dbReference type="Proteomes" id="UP000239709"/>
    </source>
</evidence>
<evidence type="ECO:0000313" key="1">
    <source>
        <dbReference type="EMBL" id="AVO33679.1"/>
    </source>
</evidence>
<dbReference type="EMBL" id="CP027666">
    <property type="protein sequence ID" value="AVO33679.1"/>
    <property type="molecule type" value="Genomic_DNA"/>
</dbReference>
<sequence length="164" mass="17132">MLHMYASATVGDLGRGVGADHCPVGTNAAPQPEKCAKGLISAPADLMEFVAGLPGREAARVLGLSKGSVGRLRQGYWPDDPRKVLQAWERYKASRGVVASGWFLRKVYAGGQVRHAGHAYTATGLAARTGQLLAVSRSADGGLLAQTLDLPAERLSLTQLGAPA</sequence>
<reference evidence="1 2" key="1">
    <citation type="submission" date="2018-03" db="EMBL/GenBank/DDBJ databases">
        <title>Genome sequencing of Ottowia sp.</title>
        <authorList>
            <person name="Kim S.-J."/>
            <person name="Heo J."/>
            <person name="Kwon S.-W."/>
        </authorList>
    </citation>
    <scope>NUCLEOTIDE SEQUENCE [LARGE SCALE GENOMIC DNA]</scope>
    <source>
        <strain evidence="1 2">KADR8-3</strain>
    </source>
</reference>
<accession>A0A2S0MCQ7</accession>
<keyword evidence="2" id="KW-1185">Reference proteome</keyword>
<dbReference type="Proteomes" id="UP000239709">
    <property type="component" value="Chromosome"/>
</dbReference>
<gene>
    <name evidence="1" type="ORF">C6570_04965</name>
</gene>
<protein>
    <submittedName>
        <fullName evidence="1">Uncharacterized protein</fullName>
    </submittedName>
</protein>